<keyword evidence="1" id="KW-0732">Signal</keyword>
<dbReference type="Proteomes" id="UP001153069">
    <property type="component" value="Unassembled WGS sequence"/>
</dbReference>
<dbReference type="EMBL" id="CAICTM010002052">
    <property type="protein sequence ID" value="CAB9527718.1"/>
    <property type="molecule type" value="Genomic_DNA"/>
</dbReference>
<keyword evidence="3" id="KW-1185">Reference proteome</keyword>
<organism evidence="2 3">
    <name type="scientific">Seminavis robusta</name>
    <dbReference type="NCBI Taxonomy" id="568900"/>
    <lineage>
        <taxon>Eukaryota</taxon>
        <taxon>Sar</taxon>
        <taxon>Stramenopiles</taxon>
        <taxon>Ochrophyta</taxon>
        <taxon>Bacillariophyta</taxon>
        <taxon>Bacillariophyceae</taxon>
        <taxon>Bacillariophycidae</taxon>
        <taxon>Naviculales</taxon>
        <taxon>Naviculaceae</taxon>
        <taxon>Seminavis</taxon>
    </lineage>
</organism>
<protein>
    <recommendedName>
        <fullName evidence="4">VWFD domain-containing protein</fullName>
    </recommendedName>
</protein>
<proteinExistence type="predicted"/>
<sequence length="376" mass="41485">MKFFLTTFAAVVGLAGTVAGKQLKVTDKTDSFEVCEASCKGGDCIGARMFKEGTRSSATCYSGNDYISWPKTYGFENHGKVPGCTGVAQSDKRYCVEICDDLVWIKQWYPMTESSYQSSWEYYECDGHKSSGGANGDPHFKTFGAGQTFDFHGGCDLVLIENKDFQGGLGMRVYLRTKVKTWWSYIESAVLEIGDQTLEVTGGPENKYWVNGVEGNVGLERGSKFEAVFADGHELKFKWINDHQRHFHIHLGGADSLSIDTFKDFVRVDISALGSKRWGNSVGMMGSFPSGPDFDHCVFDVLAMSDLNVAGAHRKLAEPEVNVGTAHRKLMETSRKLVSDADARDACKGAIEFDQCVTDVKALDNLELARIIFGVH</sequence>
<evidence type="ECO:0000313" key="3">
    <source>
        <dbReference type="Proteomes" id="UP001153069"/>
    </source>
</evidence>
<name>A0A9N8EVY4_9STRA</name>
<dbReference type="AlphaFoldDB" id="A0A9N8EVY4"/>
<evidence type="ECO:0000256" key="1">
    <source>
        <dbReference type="SAM" id="SignalP"/>
    </source>
</evidence>
<feature type="signal peptide" evidence="1">
    <location>
        <begin position="1"/>
        <end position="20"/>
    </location>
</feature>
<evidence type="ECO:0008006" key="4">
    <source>
        <dbReference type="Google" id="ProtNLM"/>
    </source>
</evidence>
<gene>
    <name evidence="2" type="ORF">SEMRO_2054_G312760.1</name>
</gene>
<evidence type="ECO:0000313" key="2">
    <source>
        <dbReference type="EMBL" id="CAB9527718.1"/>
    </source>
</evidence>
<reference evidence="2" key="1">
    <citation type="submission" date="2020-06" db="EMBL/GenBank/DDBJ databases">
        <authorList>
            <consortium name="Plant Systems Biology data submission"/>
        </authorList>
    </citation>
    <scope>NUCLEOTIDE SEQUENCE</scope>
    <source>
        <strain evidence="2">D6</strain>
    </source>
</reference>
<accession>A0A9N8EVY4</accession>
<feature type="chain" id="PRO_5040385230" description="VWFD domain-containing protein" evidence="1">
    <location>
        <begin position="21"/>
        <end position="376"/>
    </location>
</feature>
<comment type="caution">
    <text evidence="2">The sequence shown here is derived from an EMBL/GenBank/DDBJ whole genome shotgun (WGS) entry which is preliminary data.</text>
</comment>